<dbReference type="RefSeq" id="WP_089889343.1">
    <property type="nucleotide sequence ID" value="NZ_FNGV01000005.1"/>
</dbReference>
<name>A0A1G9QPY7_9FLAO</name>
<feature type="region of interest" description="Disordered" evidence="1">
    <location>
        <begin position="44"/>
        <end position="86"/>
    </location>
</feature>
<accession>A0A1G9QPY7</accession>
<evidence type="ECO:0000256" key="1">
    <source>
        <dbReference type="SAM" id="MobiDB-lite"/>
    </source>
</evidence>
<dbReference type="PROSITE" id="PS51257">
    <property type="entry name" value="PROKAR_LIPOPROTEIN"/>
    <property type="match status" value="1"/>
</dbReference>
<dbReference type="InterPro" id="IPR008969">
    <property type="entry name" value="CarboxyPept-like_regulatory"/>
</dbReference>
<gene>
    <name evidence="2" type="ORF">SAMN04488514_105146</name>
</gene>
<dbReference type="Proteomes" id="UP000199440">
    <property type="component" value="Unassembled WGS sequence"/>
</dbReference>
<evidence type="ECO:0000313" key="3">
    <source>
        <dbReference type="Proteomes" id="UP000199440"/>
    </source>
</evidence>
<reference evidence="2 3" key="1">
    <citation type="submission" date="2016-10" db="EMBL/GenBank/DDBJ databases">
        <authorList>
            <person name="de Groot N.N."/>
        </authorList>
    </citation>
    <scope>NUCLEOTIDE SEQUENCE [LARGE SCALE GENOMIC DNA]</scope>
    <source>
        <strain evidence="2 3">DSM 19886</strain>
    </source>
</reference>
<evidence type="ECO:0008006" key="4">
    <source>
        <dbReference type="Google" id="ProtNLM"/>
    </source>
</evidence>
<feature type="compositionally biased region" description="Polar residues" evidence="1">
    <location>
        <begin position="72"/>
        <end position="85"/>
    </location>
</feature>
<dbReference type="SUPFAM" id="SSF49464">
    <property type="entry name" value="Carboxypeptidase regulatory domain-like"/>
    <property type="match status" value="1"/>
</dbReference>
<evidence type="ECO:0000313" key="2">
    <source>
        <dbReference type="EMBL" id="SDM12891.1"/>
    </source>
</evidence>
<dbReference type="EMBL" id="FNGV01000005">
    <property type="protein sequence ID" value="SDM12891.1"/>
    <property type="molecule type" value="Genomic_DNA"/>
</dbReference>
<dbReference type="Gene3D" id="2.60.40.1120">
    <property type="entry name" value="Carboxypeptidase-like, regulatory domain"/>
    <property type="match status" value="1"/>
</dbReference>
<proteinExistence type="predicted"/>
<protein>
    <recommendedName>
        <fullName evidence="4">Carboxypeptidase regulatory-like domain-containing protein</fullName>
    </recommendedName>
</protein>
<dbReference type="AlphaFoldDB" id="A0A1G9QPY7"/>
<keyword evidence="3" id="KW-1185">Reference proteome</keyword>
<sequence>MGTKIYVPGGAFDVVPQRISLIGFLAMLMTFVACGNDDPLQDSNLPEGTGTIAGTVKDDKGNPYPSALVKLSNESDQQERATNTEGIYEKETKGVGKYEVALIPPLSTEVVSTNPASIDLKADQRAIVDFVIKPKLVEAHLNFGKVQLLEEIVDENGDTPTNPNEPLYAANIFDDPIGMLTAIKSPDGHHITLSEFQTAEGNLLVHCNGNTSTVEIALNGMIPNGTYTFWLAYMNKIRKAGEHIDFMNDFVNPNNPPIGPSDGSENVVVADANGSISVILSHASCILTDEVALVMPILYHLNGKTFGGGHVPDSEEMVHMLVYFQ</sequence>
<dbReference type="OrthoDB" id="1421043at2"/>
<organism evidence="2 3">
    <name type="scientific">Kriegella aquimaris</name>
    <dbReference type="NCBI Taxonomy" id="192904"/>
    <lineage>
        <taxon>Bacteria</taxon>
        <taxon>Pseudomonadati</taxon>
        <taxon>Bacteroidota</taxon>
        <taxon>Flavobacteriia</taxon>
        <taxon>Flavobacteriales</taxon>
        <taxon>Flavobacteriaceae</taxon>
        <taxon>Kriegella</taxon>
    </lineage>
</organism>